<dbReference type="AlphaFoldDB" id="A0A090VLQ3"/>
<dbReference type="Proteomes" id="UP000029644">
    <property type="component" value="Unassembled WGS sequence"/>
</dbReference>
<reference evidence="1 2" key="1">
    <citation type="journal article" date="2014" name="Genome Announc.">
        <title>Draft Genome Sequences of Marine Flavobacterium Algibacter lectus Strains SS8 and NR4.</title>
        <authorList>
            <person name="Takatani N."/>
            <person name="Nakanishi M."/>
            <person name="Meirelles P."/>
            <person name="Mino S."/>
            <person name="Suda W."/>
            <person name="Oshima K."/>
            <person name="Hattori M."/>
            <person name="Ohkuma M."/>
            <person name="Hosokawa M."/>
            <person name="Miyashita K."/>
            <person name="Thompson F.L."/>
            <person name="Niwa A."/>
            <person name="Sawabe T."/>
            <person name="Sawabe T."/>
        </authorList>
    </citation>
    <scope>NUCLEOTIDE SEQUENCE [LARGE SCALE GENOMIC DNA]</scope>
    <source>
        <strain evidence="1 2">JCM 19300</strain>
    </source>
</reference>
<evidence type="ECO:0000313" key="2">
    <source>
        <dbReference type="Proteomes" id="UP000029644"/>
    </source>
</evidence>
<name>A0A090VLQ3_9FLAO</name>
<protein>
    <submittedName>
        <fullName evidence="1">Uncharacterized protein</fullName>
    </submittedName>
</protein>
<evidence type="ECO:0000313" key="1">
    <source>
        <dbReference type="EMBL" id="GAL64259.1"/>
    </source>
</evidence>
<sequence>MAYLAAVLIVVATISIKVIIMKNSNISEDQVAQINKVIENYFNTNTDKNSIPAKDLMSDLIEAGVFTKDTKKGLPLRKVFRALDKEKALDKIPAVHAERTETAVYWYLLREGAEFVPNEAIGAVSKKEKAQETRENSDEFYVLDLCDEVLNEKASRKHTFPFLLGDMHKRGKTRTKLPLAAFYKEANLVIEFLEKESEADQDEEKLNVMTVSGITRAEQIKKYNKRRRDVLQKKEIHLVEIDYTAFENDKENRLVRNKEQDILLLKELLNAYIK</sequence>
<accession>A0A090VLQ3</accession>
<gene>
    <name evidence="1" type="ORF">JCM19300_885</name>
</gene>
<comment type="caution">
    <text evidence="1">The sequence shown here is derived from an EMBL/GenBank/DDBJ whole genome shotgun (WGS) entry which is preliminary data.</text>
</comment>
<dbReference type="EMBL" id="BBNQ01000017">
    <property type="protein sequence ID" value="GAL64259.1"/>
    <property type="molecule type" value="Genomic_DNA"/>
</dbReference>
<proteinExistence type="predicted"/>
<organism evidence="1 2">
    <name type="scientific">Algibacter lectus</name>
    <dbReference type="NCBI Taxonomy" id="221126"/>
    <lineage>
        <taxon>Bacteria</taxon>
        <taxon>Pseudomonadati</taxon>
        <taxon>Bacteroidota</taxon>
        <taxon>Flavobacteriia</taxon>
        <taxon>Flavobacteriales</taxon>
        <taxon>Flavobacteriaceae</taxon>
        <taxon>Algibacter</taxon>
    </lineage>
</organism>